<feature type="chain" id="PRO_5003418560" evidence="11">
    <location>
        <begin position="21"/>
        <end position="376"/>
    </location>
</feature>
<keyword evidence="8" id="KW-1015">Disulfide bond</keyword>
<keyword evidence="4" id="KW-0430">Lectin</keyword>
<dbReference type="EMBL" id="AAPE02063292">
    <property type="status" value="NOT_ANNOTATED_CDS"/>
    <property type="molecule type" value="Genomic_DNA"/>
</dbReference>
<dbReference type="InterPro" id="IPR018378">
    <property type="entry name" value="C-type_lectin_CS"/>
</dbReference>
<evidence type="ECO:0000313" key="14">
    <source>
        <dbReference type="Proteomes" id="UP000001074"/>
    </source>
</evidence>
<dbReference type="InterPro" id="IPR015097">
    <property type="entry name" value="Surfac_D-trimer"/>
</dbReference>
<dbReference type="InterPro" id="IPR051077">
    <property type="entry name" value="Ca-dependent_lectin"/>
</dbReference>
<feature type="compositionally biased region" description="Low complexity" evidence="10">
    <location>
        <begin position="179"/>
        <end position="191"/>
    </location>
</feature>
<dbReference type="SUPFAM" id="SSF57944">
    <property type="entry name" value="Triple coiled coil domain of C-type lectins"/>
    <property type="match status" value="1"/>
</dbReference>
<protein>
    <submittedName>
        <fullName evidence="13">Pulmonary surfactant-associated protein D-like</fullName>
    </submittedName>
</protein>
<dbReference type="InParanoid" id="G1PZF8"/>
<dbReference type="PROSITE" id="PS00615">
    <property type="entry name" value="C_TYPE_LECTIN_1"/>
    <property type="match status" value="1"/>
</dbReference>
<dbReference type="OMA" id="EADIYWI"/>
<keyword evidence="5" id="KW-0677">Repeat</keyword>
<dbReference type="Proteomes" id="UP000001074">
    <property type="component" value="Unassembled WGS sequence"/>
</dbReference>
<dbReference type="InterPro" id="IPR016187">
    <property type="entry name" value="CTDL_fold"/>
</dbReference>
<dbReference type="Pfam" id="PF09006">
    <property type="entry name" value="Surfac_D-trimer"/>
    <property type="match status" value="1"/>
</dbReference>
<evidence type="ECO:0000256" key="8">
    <source>
        <dbReference type="ARBA" id="ARBA00023157"/>
    </source>
</evidence>
<dbReference type="GO" id="GO:0030246">
    <property type="term" value="F:carbohydrate binding"/>
    <property type="evidence" value="ECO:0007669"/>
    <property type="project" value="UniProtKB-KW"/>
</dbReference>
<feature type="compositionally biased region" description="Low complexity" evidence="10">
    <location>
        <begin position="74"/>
        <end position="92"/>
    </location>
</feature>
<dbReference type="GO" id="GO:0005771">
    <property type="term" value="C:multivesicular body"/>
    <property type="evidence" value="ECO:0007669"/>
    <property type="project" value="TreeGrafter"/>
</dbReference>
<dbReference type="GeneTree" id="ENSGT00940000155748"/>
<dbReference type="Ensembl" id="ENSMLUT00000022662.1">
    <property type="protein sequence ID" value="ENSMLUP00000016840.1"/>
    <property type="gene ID" value="ENSMLUG00000029335.1"/>
</dbReference>
<dbReference type="GO" id="GO:0005581">
    <property type="term" value="C:collagen trimer"/>
    <property type="evidence" value="ECO:0007669"/>
    <property type="project" value="UniProtKB-KW"/>
</dbReference>
<evidence type="ECO:0000256" key="10">
    <source>
        <dbReference type="SAM" id="MobiDB-lite"/>
    </source>
</evidence>
<keyword evidence="6" id="KW-0106">Calcium</keyword>
<dbReference type="SUPFAM" id="SSF56436">
    <property type="entry name" value="C-type lectin-like"/>
    <property type="match status" value="1"/>
</dbReference>
<keyword evidence="7" id="KW-0176">Collagen</keyword>
<comment type="similarity">
    <text evidence="1">Belongs to the SFTPD family.</text>
</comment>
<dbReference type="STRING" id="59463.ENSMLUP00000016840"/>
<feature type="region of interest" description="Disordered" evidence="10">
    <location>
        <begin position="42"/>
        <end position="221"/>
    </location>
</feature>
<feature type="compositionally biased region" description="Basic and acidic residues" evidence="10">
    <location>
        <begin position="165"/>
        <end position="177"/>
    </location>
</feature>
<accession>G1PZF8</accession>
<feature type="compositionally biased region" description="Low complexity" evidence="10">
    <location>
        <begin position="120"/>
        <end position="135"/>
    </location>
</feature>
<dbReference type="HOGENOM" id="CLU_049894_3_0_1"/>
<dbReference type="InterPro" id="IPR008160">
    <property type="entry name" value="Collagen"/>
</dbReference>
<feature type="signal peptide" evidence="11">
    <location>
        <begin position="1"/>
        <end position="20"/>
    </location>
</feature>
<evidence type="ECO:0000256" key="5">
    <source>
        <dbReference type="ARBA" id="ARBA00022737"/>
    </source>
</evidence>
<dbReference type="PROSITE" id="PS50041">
    <property type="entry name" value="C_TYPE_LECTIN_2"/>
    <property type="match status" value="1"/>
</dbReference>
<keyword evidence="3 11" id="KW-0732">Signal</keyword>
<name>G1PZF8_MYOLU</name>
<dbReference type="Gene3D" id="3.10.100.10">
    <property type="entry name" value="Mannose-Binding Protein A, subunit A"/>
    <property type="match status" value="1"/>
</dbReference>
<feature type="compositionally biased region" description="Basic and acidic residues" evidence="10">
    <location>
        <begin position="209"/>
        <end position="220"/>
    </location>
</feature>
<comment type="subunit">
    <text evidence="2">Oligomeric complex of 4 set of homotrimers.</text>
</comment>
<dbReference type="Gene3D" id="1.20.5.360">
    <property type="entry name" value="SFTPD helical domain"/>
    <property type="match status" value="1"/>
</dbReference>
<dbReference type="FunFam" id="3.10.100.10:FF:000045">
    <property type="entry name" value="Pulmonary surfactant-associated protein D"/>
    <property type="match status" value="1"/>
</dbReference>
<reference evidence="13" key="3">
    <citation type="submission" date="2025-09" db="UniProtKB">
        <authorList>
            <consortium name="Ensembl"/>
        </authorList>
    </citation>
    <scope>IDENTIFICATION</scope>
</reference>
<evidence type="ECO:0000256" key="3">
    <source>
        <dbReference type="ARBA" id="ARBA00022729"/>
    </source>
</evidence>
<dbReference type="FunFam" id="1.20.5.360:FF:000001">
    <property type="entry name" value="Pulmonary surfactant-associated protein D"/>
    <property type="match status" value="1"/>
</dbReference>
<organism evidence="13 14">
    <name type="scientific">Myotis lucifugus</name>
    <name type="common">Little brown bat</name>
    <dbReference type="NCBI Taxonomy" id="59463"/>
    <lineage>
        <taxon>Eukaryota</taxon>
        <taxon>Metazoa</taxon>
        <taxon>Chordata</taxon>
        <taxon>Craniata</taxon>
        <taxon>Vertebrata</taxon>
        <taxon>Euteleostomi</taxon>
        <taxon>Mammalia</taxon>
        <taxon>Eutheria</taxon>
        <taxon>Laurasiatheria</taxon>
        <taxon>Chiroptera</taxon>
        <taxon>Yangochiroptera</taxon>
        <taxon>Vespertilionidae</taxon>
        <taxon>Myotis</taxon>
    </lineage>
</organism>
<evidence type="ECO:0000256" key="2">
    <source>
        <dbReference type="ARBA" id="ARBA00011267"/>
    </source>
</evidence>
<evidence type="ECO:0000256" key="9">
    <source>
        <dbReference type="ARBA" id="ARBA00023278"/>
    </source>
</evidence>
<evidence type="ECO:0000256" key="4">
    <source>
        <dbReference type="ARBA" id="ARBA00022734"/>
    </source>
</evidence>
<dbReference type="AlphaFoldDB" id="G1PZF8"/>
<keyword evidence="14" id="KW-1185">Reference proteome</keyword>
<dbReference type="PANTHER" id="PTHR24024:SF15">
    <property type="entry name" value="PULMONARY SURFACTANT-ASSOCIATED PROTEIN D"/>
    <property type="match status" value="1"/>
</dbReference>
<evidence type="ECO:0000313" key="13">
    <source>
        <dbReference type="Ensembl" id="ENSMLUP00000016840.1"/>
    </source>
</evidence>
<dbReference type="FunCoup" id="G1PZF8">
    <property type="interactions" value="243"/>
</dbReference>
<feature type="domain" description="C-type lectin" evidence="12">
    <location>
        <begin position="272"/>
        <end position="375"/>
    </location>
</feature>
<proteinExistence type="inferred from homology"/>
<dbReference type="GO" id="GO:0005615">
    <property type="term" value="C:extracellular space"/>
    <property type="evidence" value="ECO:0007669"/>
    <property type="project" value="TreeGrafter"/>
</dbReference>
<dbReference type="InterPro" id="IPR001304">
    <property type="entry name" value="C-type_lectin-like"/>
</dbReference>
<evidence type="ECO:0000259" key="12">
    <source>
        <dbReference type="PROSITE" id="PS50041"/>
    </source>
</evidence>
<feature type="compositionally biased region" description="Pro residues" evidence="10">
    <location>
        <begin position="105"/>
        <end position="119"/>
    </location>
</feature>
<dbReference type="eggNOG" id="KOG4297">
    <property type="taxonomic scope" value="Eukaryota"/>
</dbReference>
<dbReference type="SMART" id="SM00034">
    <property type="entry name" value="CLECT"/>
    <property type="match status" value="1"/>
</dbReference>
<reference evidence="13" key="2">
    <citation type="submission" date="2025-08" db="UniProtKB">
        <authorList>
            <consortium name="Ensembl"/>
        </authorList>
    </citation>
    <scope>IDENTIFICATION</scope>
</reference>
<sequence length="376" mass="38712">KALLLLSMLVLLTQPSRSWGAEVKSLSQKPLIDDCTLVMCNPVEKSLPGHDGRDGKKGPRGEKGDPGSPGATWPMGMSGPVGPVGPKGDNGPAGEPGPKGDSGPRGPPGPPGVPGPAGPEGPSGMPGNVGPQGESGPKGEPGPKGEVGAPGVQGSAGTRGPPGPKGEKGAPGERGDPGRAGAAGPVGRSGPQGPPGARGSRGLMGDRGAPGERGPKRESGLPEIAALRRQVEALQWQVGHLQRAFLQYKKVELFPSGRDVGQKVFKSAGFLKTFFEARQVCAQAGGQLPSPRSAAENHALQLLLDVENKGAVFLSMTDFKTKGWFTYPGGKPLVYSNWAPGEPNNDGGNERCVEMYTNGKWNDKNCGVNRLVICEF</sequence>
<keyword evidence="9" id="KW-0379">Hydroxylation</keyword>
<evidence type="ECO:0000256" key="1">
    <source>
        <dbReference type="ARBA" id="ARBA00007899"/>
    </source>
</evidence>
<feature type="compositionally biased region" description="Basic and acidic residues" evidence="10">
    <location>
        <begin position="47"/>
        <end position="65"/>
    </location>
</feature>
<gene>
    <name evidence="13" type="primary">LOC102438200</name>
</gene>
<dbReference type="InterPro" id="IPR016186">
    <property type="entry name" value="C-type_lectin-like/link_sf"/>
</dbReference>
<evidence type="ECO:0000256" key="7">
    <source>
        <dbReference type="ARBA" id="ARBA00023119"/>
    </source>
</evidence>
<dbReference type="Pfam" id="PF00059">
    <property type="entry name" value="Lectin_C"/>
    <property type="match status" value="1"/>
</dbReference>
<evidence type="ECO:0000256" key="11">
    <source>
        <dbReference type="SAM" id="SignalP"/>
    </source>
</evidence>
<reference evidence="13 14" key="1">
    <citation type="journal article" date="2011" name="Nature">
        <title>A high-resolution map of human evolutionary constraint using 29 mammals.</title>
        <authorList>
            <person name="Lindblad-Toh K."/>
            <person name="Garber M."/>
            <person name="Zuk O."/>
            <person name="Lin M.F."/>
            <person name="Parker B.J."/>
            <person name="Washietl S."/>
            <person name="Kheradpour P."/>
            <person name="Ernst J."/>
            <person name="Jordan G."/>
            <person name="Mauceli E."/>
            <person name="Ward L.D."/>
            <person name="Lowe C.B."/>
            <person name="Holloway A.K."/>
            <person name="Clamp M."/>
            <person name="Gnerre S."/>
            <person name="Alfoldi J."/>
            <person name="Beal K."/>
            <person name="Chang J."/>
            <person name="Clawson H."/>
            <person name="Cuff J."/>
            <person name="Di Palma F."/>
            <person name="Fitzgerald S."/>
            <person name="Flicek P."/>
            <person name="Guttman M."/>
            <person name="Hubisz M.J."/>
            <person name="Jaffe D.B."/>
            <person name="Jungreis I."/>
            <person name="Kent W.J."/>
            <person name="Kostka D."/>
            <person name="Lara M."/>
            <person name="Martins A.L."/>
            <person name="Massingham T."/>
            <person name="Moltke I."/>
            <person name="Raney B.J."/>
            <person name="Rasmussen M.D."/>
            <person name="Robinson J."/>
            <person name="Stark A."/>
            <person name="Vilella A.J."/>
            <person name="Wen J."/>
            <person name="Xie X."/>
            <person name="Zody M.C."/>
            <person name="Baldwin J."/>
            <person name="Bloom T."/>
            <person name="Chin C.W."/>
            <person name="Heiman D."/>
            <person name="Nicol R."/>
            <person name="Nusbaum C."/>
            <person name="Young S."/>
            <person name="Wilkinson J."/>
            <person name="Worley K.C."/>
            <person name="Kovar C.L."/>
            <person name="Muzny D.M."/>
            <person name="Gibbs R.A."/>
            <person name="Cree A."/>
            <person name="Dihn H.H."/>
            <person name="Fowler G."/>
            <person name="Jhangiani S."/>
            <person name="Joshi V."/>
            <person name="Lee S."/>
            <person name="Lewis L.R."/>
            <person name="Nazareth L.V."/>
            <person name="Okwuonu G."/>
            <person name="Santibanez J."/>
            <person name="Warren W.C."/>
            <person name="Mardis E.R."/>
            <person name="Weinstock G.M."/>
            <person name="Wilson R.K."/>
            <person name="Delehaunty K."/>
            <person name="Dooling D."/>
            <person name="Fronik C."/>
            <person name="Fulton L."/>
            <person name="Fulton B."/>
            <person name="Graves T."/>
            <person name="Minx P."/>
            <person name="Sodergren E."/>
            <person name="Birney E."/>
            <person name="Margulies E.H."/>
            <person name="Herrero J."/>
            <person name="Green E.D."/>
            <person name="Haussler D."/>
            <person name="Siepel A."/>
            <person name="Goldman N."/>
            <person name="Pollard K.S."/>
            <person name="Pedersen J.S."/>
            <person name="Lander E.S."/>
            <person name="Kellis M."/>
        </authorList>
    </citation>
    <scope>NUCLEOTIDE SEQUENCE [LARGE SCALE GENOMIC DNA]</scope>
</reference>
<dbReference type="Pfam" id="PF01391">
    <property type="entry name" value="Collagen"/>
    <property type="match status" value="2"/>
</dbReference>
<evidence type="ECO:0000256" key="6">
    <source>
        <dbReference type="ARBA" id="ARBA00022837"/>
    </source>
</evidence>
<dbReference type="PANTHER" id="PTHR24024">
    <property type="entry name" value="PULMONARY SURFACTANT-ASSOCIATED PROTEIN A"/>
    <property type="match status" value="1"/>
</dbReference>